<feature type="region of interest" description="Disordered" evidence="1">
    <location>
        <begin position="334"/>
        <end position="359"/>
    </location>
</feature>
<name>A0ABP8S697_9ACTN</name>
<evidence type="ECO:0000256" key="1">
    <source>
        <dbReference type="SAM" id="MobiDB-lite"/>
    </source>
</evidence>
<dbReference type="SUPFAM" id="SSF55469">
    <property type="entry name" value="FMN-dependent nitroreductase-like"/>
    <property type="match status" value="2"/>
</dbReference>
<keyword evidence="3" id="KW-1185">Reference proteome</keyword>
<dbReference type="NCBIfam" id="NF047509">
    <property type="entry name" value="Rv3131_FMN_oxido"/>
    <property type="match status" value="1"/>
</dbReference>
<organism evidence="2 3">
    <name type="scientific">Micromonospora coerulea</name>
    <dbReference type="NCBI Taxonomy" id="47856"/>
    <lineage>
        <taxon>Bacteria</taxon>
        <taxon>Bacillati</taxon>
        <taxon>Actinomycetota</taxon>
        <taxon>Actinomycetes</taxon>
        <taxon>Micromonosporales</taxon>
        <taxon>Micromonosporaceae</taxon>
        <taxon>Micromonospora</taxon>
    </lineage>
</organism>
<gene>
    <name evidence="2" type="ORF">GCM10023176_00610</name>
</gene>
<dbReference type="Gene3D" id="3.40.109.10">
    <property type="entry name" value="NADH Oxidase"/>
    <property type="match status" value="1"/>
</dbReference>
<protein>
    <submittedName>
        <fullName evidence="2">NAD(P)H nitroreductase</fullName>
    </submittedName>
</protein>
<dbReference type="InterPro" id="IPR000415">
    <property type="entry name" value="Nitroreductase-like"/>
</dbReference>
<accession>A0ABP8S697</accession>
<proteinExistence type="predicted"/>
<dbReference type="EMBL" id="BAABGU010000001">
    <property type="protein sequence ID" value="GAA4561601.1"/>
    <property type="molecule type" value="Genomic_DNA"/>
</dbReference>
<dbReference type="Proteomes" id="UP001500307">
    <property type="component" value="Unassembled WGS sequence"/>
</dbReference>
<reference evidence="3" key="1">
    <citation type="journal article" date="2019" name="Int. J. Syst. Evol. Microbiol.">
        <title>The Global Catalogue of Microorganisms (GCM) 10K type strain sequencing project: providing services to taxonomists for standard genome sequencing and annotation.</title>
        <authorList>
            <consortium name="The Broad Institute Genomics Platform"/>
            <consortium name="The Broad Institute Genome Sequencing Center for Infectious Disease"/>
            <person name="Wu L."/>
            <person name="Ma J."/>
        </authorList>
    </citation>
    <scope>NUCLEOTIDE SEQUENCE [LARGE SCALE GENOMIC DNA]</scope>
    <source>
        <strain evidence="3">JCM 3175</strain>
    </source>
</reference>
<sequence length="359" mass="38554">MEGQPRPDPCGYGAMGRNRKVVTMSQETPATDRPPTTALAEAAGMASHAPSVHNTQPWRWTVLPGSLELRVVRDRQLAATDPEGRLVGISCGTALHHARLALAAEGWTPVVERMPDPAQPDLLARLTGLRHTGADPDAMHMVQCMQVRHTDRRPVSEEPVPTAALGEIDRAATREGVNLQVLDDEQKLQLAAAAQHAAEVEAEDPQLRQELAYWTSRAGTGTGLPAEVLPEQTPRTTVPVRDFGRPGSLPVGPGHDRAAVYGMLWGTEDEPDSWLRAGEALSAAWLTATRLGVSLVPLSGVVEVEGTRQVLRQLLAGLGFPYIALRLGIADPTHAGPPHTPRLDTTQTVDTSAVRDQLS</sequence>
<evidence type="ECO:0000313" key="3">
    <source>
        <dbReference type="Proteomes" id="UP001500307"/>
    </source>
</evidence>
<comment type="caution">
    <text evidence="2">The sequence shown here is derived from an EMBL/GenBank/DDBJ whole genome shotgun (WGS) entry which is preliminary data.</text>
</comment>
<evidence type="ECO:0000313" key="2">
    <source>
        <dbReference type="EMBL" id="GAA4561601.1"/>
    </source>
</evidence>